<feature type="region of interest" description="Disordered" evidence="1">
    <location>
        <begin position="118"/>
        <end position="137"/>
    </location>
</feature>
<evidence type="ECO:0000313" key="2">
    <source>
        <dbReference type="EMBL" id="CAG8746701.1"/>
    </source>
</evidence>
<proteinExistence type="predicted"/>
<comment type="caution">
    <text evidence="2">The sequence shown here is derived from an EMBL/GenBank/DDBJ whole genome shotgun (WGS) entry which is preliminary data.</text>
</comment>
<sequence>LECLKHYYNDKYGLNAKIINYVEGNLEICASLSTILILRKRTCMVTVLILCERMCMVTVLILRERMCMVTVLILRKRTCMVTVLSNEYCYGKFEGKLHSSNSVKVENSMQKRKHVKFTIEEPEDENSNESKNSGEKDINKNVDWKKWLENVLERKSGINKIIDVLRHVMSIDEIERDWIVNKISLLFTFLQATFTNKILFHWIEHNIEPTHERLVAENNSSKKGRMKADIVGVRLSDGCQVVFLEMSGAPTDFLNTHT</sequence>
<feature type="non-terminal residue" evidence="2">
    <location>
        <position position="1"/>
    </location>
</feature>
<feature type="non-terminal residue" evidence="2">
    <location>
        <position position="258"/>
    </location>
</feature>
<dbReference type="EMBL" id="CAJVPQ010016818">
    <property type="protein sequence ID" value="CAG8746701.1"/>
    <property type="molecule type" value="Genomic_DNA"/>
</dbReference>
<accession>A0A9N9IRF0</accession>
<dbReference type="AlphaFoldDB" id="A0A9N9IRF0"/>
<keyword evidence="3" id="KW-1185">Reference proteome</keyword>
<gene>
    <name evidence="2" type="ORF">FCALED_LOCUS16010</name>
</gene>
<dbReference type="OrthoDB" id="2442088at2759"/>
<protein>
    <submittedName>
        <fullName evidence="2">663_t:CDS:1</fullName>
    </submittedName>
</protein>
<evidence type="ECO:0000256" key="1">
    <source>
        <dbReference type="SAM" id="MobiDB-lite"/>
    </source>
</evidence>
<dbReference type="Proteomes" id="UP000789570">
    <property type="component" value="Unassembled WGS sequence"/>
</dbReference>
<evidence type="ECO:0000313" key="3">
    <source>
        <dbReference type="Proteomes" id="UP000789570"/>
    </source>
</evidence>
<reference evidence="2" key="1">
    <citation type="submission" date="2021-06" db="EMBL/GenBank/DDBJ databases">
        <authorList>
            <person name="Kallberg Y."/>
            <person name="Tangrot J."/>
            <person name="Rosling A."/>
        </authorList>
    </citation>
    <scope>NUCLEOTIDE SEQUENCE</scope>
    <source>
        <strain evidence="2">UK204</strain>
    </source>
</reference>
<organism evidence="2 3">
    <name type="scientific">Funneliformis caledonium</name>
    <dbReference type="NCBI Taxonomy" id="1117310"/>
    <lineage>
        <taxon>Eukaryota</taxon>
        <taxon>Fungi</taxon>
        <taxon>Fungi incertae sedis</taxon>
        <taxon>Mucoromycota</taxon>
        <taxon>Glomeromycotina</taxon>
        <taxon>Glomeromycetes</taxon>
        <taxon>Glomerales</taxon>
        <taxon>Glomeraceae</taxon>
        <taxon>Funneliformis</taxon>
    </lineage>
</organism>
<name>A0A9N9IRF0_9GLOM</name>